<dbReference type="GO" id="GO:0003677">
    <property type="term" value="F:DNA binding"/>
    <property type="evidence" value="ECO:0007669"/>
    <property type="project" value="InterPro"/>
</dbReference>
<reference evidence="4 5" key="1">
    <citation type="journal article" date="2015" name="Stand. Genomic Sci.">
        <title>Genomic Encyclopedia of Bacterial and Archaeal Type Strains, Phase III: the genomes of soil and plant-associated and newly described type strains.</title>
        <authorList>
            <person name="Whitman W.B."/>
            <person name="Woyke T."/>
            <person name="Klenk H.P."/>
            <person name="Zhou Y."/>
            <person name="Lilburn T.G."/>
            <person name="Beck B.J."/>
            <person name="De Vos P."/>
            <person name="Vandamme P."/>
            <person name="Eisen J.A."/>
            <person name="Garrity G."/>
            <person name="Hugenholtz P."/>
            <person name="Kyrpides N.C."/>
        </authorList>
    </citation>
    <scope>NUCLEOTIDE SEQUENCE [LARGE SCALE GENOMIC DNA]</scope>
    <source>
        <strain evidence="4 5">CGMCC 1.6855</strain>
    </source>
</reference>
<keyword evidence="1" id="KW-0597">Phosphoprotein</keyword>
<feature type="domain" description="Response regulatory" evidence="2">
    <location>
        <begin position="6"/>
        <end position="117"/>
    </location>
</feature>
<comment type="caution">
    <text evidence="4">The sequence shown here is derived from an EMBL/GenBank/DDBJ whole genome shotgun (WGS) entry which is preliminary data.</text>
</comment>
<dbReference type="PROSITE" id="PS50930">
    <property type="entry name" value="HTH_LYTTR"/>
    <property type="match status" value="1"/>
</dbReference>
<evidence type="ECO:0000313" key="4">
    <source>
        <dbReference type="EMBL" id="TWI25669.1"/>
    </source>
</evidence>
<dbReference type="AlphaFoldDB" id="A0A562N0F4"/>
<dbReference type="InterPro" id="IPR007492">
    <property type="entry name" value="LytTR_DNA-bd_dom"/>
</dbReference>
<gene>
    <name evidence="4" type="ORF">IQ31_00237</name>
</gene>
<dbReference type="PANTHER" id="PTHR37299">
    <property type="entry name" value="TRANSCRIPTIONAL REGULATOR-RELATED"/>
    <property type="match status" value="1"/>
</dbReference>
<dbReference type="Gene3D" id="3.40.50.2300">
    <property type="match status" value="1"/>
</dbReference>
<dbReference type="InterPro" id="IPR011006">
    <property type="entry name" value="CheY-like_superfamily"/>
</dbReference>
<organism evidence="4 5">
    <name type="scientific">Sphingobacterium siyangense</name>
    <dbReference type="NCBI Taxonomy" id="459529"/>
    <lineage>
        <taxon>Bacteria</taxon>
        <taxon>Pseudomonadati</taxon>
        <taxon>Bacteroidota</taxon>
        <taxon>Sphingobacteriia</taxon>
        <taxon>Sphingobacteriales</taxon>
        <taxon>Sphingobacteriaceae</taxon>
        <taxon>Sphingobacterium</taxon>
    </lineage>
</organism>
<feature type="domain" description="HTH LytTR-type" evidence="3">
    <location>
        <begin position="136"/>
        <end position="206"/>
    </location>
</feature>
<protein>
    <submittedName>
        <fullName evidence="4">LytTR family two component transcriptional regulator</fullName>
    </submittedName>
</protein>
<dbReference type="SMART" id="SM00850">
    <property type="entry name" value="LytTR"/>
    <property type="match status" value="1"/>
</dbReference>
<dbReference type="SMART" id="SM00448">
    <property type="entry name" value="REC"/>
    <property type="match status" value="1"/>
</dbReference>
<proteinExistence type="predicted"/>
<evidence type="ECO:0000259" key="2">
    <source>
        <dbReference type="PROSITE" id="PS50110"/>
    </source>
</evidence>
<dbReference type="RefSeq" id="WP_208734077.1">
    <property type="nucleotide sequence ID" value="NZ_JBPFPW010000030.1"/>
</dbReference>
<feature type="modified residue" description="4-aspartylphosphate" evidence="1">
    <location>
        <position position="57"/>
    </location>
</feature>
<dbReference type="Gene3D" id="2.40.50.1020">
    <property type="entry name" value="LytTr DNA-binding domain"/>
    <property type="match status" value="1"/>
</dbReference>
<dbReference type="SUPFAM" id="SSF52172">
    <property type="entry name" value="CheY-like"/>
    <property type="match status" value="1"/>
</dbReference>
<dbReference type="InterPro" id="IPR001789">
    <property type="entry name" value="Sig_transdc_resp-reg_receiver"/>
</dbReference>
<accession>A0A562N0F4</accession>
<dbReference type="GO" id="GO:0000156">
    <property type="term" value="F:phosphorelay response regulator activity"/>
    <property type="evidence" value="ECO:0007669"/>
    <property type="project" value="InterPro"/>
</dbReference>
<dbReference type="Pfam" id="PF04397">
    <property type="entry name" value="LytTR"/>
    <property type="match status" value="1"/>
</dbReference>
<sequence>MIEKYSCIIIDDEPLGIELITDFVEQVPFLELKKTFSRPLEAMAFLQENPIDIVFSDIEMPRLTGLDLLETLAQKPYFIFITAHRHFAIDGFEKGAVDYLIKPIRFERFLKATNRVKEQISPFNKLNNHPIKTERIFIKSENKFIKILLSDILYIEAQGNYLNIVTYTSAHQTLSTLKAMEEILHNTSFFRIHRAFIVNTDSIQSLNGNIVQLSNGKTIPIASNKKDLLYTLLGLN</sequence>
<dbReference type="InterPro" id="IPR046947">
    <property type="entry name" value="LytR-like"/>
</dbReference>
<evidence type="ECO:0000313" key="5">
    <source>
        <dbReference type="Proteomes" id="UP000315908"/>
    </source>
</evidence>
<evidence type="ECO:0000259" key="3">
    <source>
        <dbReference type="PROSITE" id="PS50930"/>
    </source>
</evidence>
<dbReference type="EMBL" id="VLKR01000001">
    <property type="protein sequence ID" value="TWI25669.1"/>
    <property type="molecule type" value="Genomic_DNA"/>
</dbReference>
<name>A0A562N0F4_9SPHI</name>
<dbReference type="Pfam" id="PF00072">
    <property type="entry name" value="Response_reg"/>
    <property type="match status" value="1"/>
</dbReference>
<evidence type="ECO:0000256" key="1">
    <source>
        <dbReference type="PROSITE-ProRule" id="PRU00169"/>
    </source>
</evidence>
<dbReference type="PROSITE" id="PS50110">
    <property type="entry name" value="RESPONSE_REGULATORY"/>
    <property type="match status" value="1"/>
</dbReference>
<dbReference type="Proteomes" id="UP000315908">
    <property type="component" value="Unassembled WGS sequence"/>
</dbReference>
<dbReference type="PANTHER" id="PTHR37299:SF1">
    <property type="entry name" value="STAGE 0 SPORULATION PROTEIN A HOMOLOG"/>
    <property type="match status" value="1"/>
</dbReference>